<keyword evidence="1" id="KW-0732">Signal</keyword>
<evidence type="ECO:0000256" key="1">
    <source>
        <dbReference type="SAM" id="SignalP"/>
    </source>
</evidence>
<organism evidence="2 3">
    <name type="scientific">Lasallia pustulata</name>
    <dbReference type="NCBI Taxonomy" id="136370"/>
    <lineage>
        <taxon>Eukaryota</taxon>
        <taxon>Fungi</taxon>
        <taxon>Dikarya</taxon>
        <taxon>Ascomycota</taxon>
        <taxon>Pezizomycotina</taxon>
        <taxon>Lecanoromycetes</taxon>
        <taxon>OSLEUM clade</taxon>
        <taxon>Umbilicariomycetidae</taxon>
        <taxon>Umbilicariales</taxon>
        <taxon>Umbilicariaceae</taxon>
        <taxon>Lasallia</taxon>
    </lineage>
</organism>
<proteinExistence type="predicted"/>
<dbReference type="EMBL" id="VXIT01000014">
    <property type="protein sequence ID" value="KAA6408236.1"/>
    <property type="molecule type" value="Genomic_DNA"/>
</dbReference>
<feature type="chain" id="PRO_5024386872" evidence="1">
    <location>
        <begin position="22"/>
        <end position="204"/>
    </location>
</feature>
<name>A0A5M8PHA6_9LECA</name>
<dbReference type="AlphaFoldDB" id="A0A5M8PHA6"/>
<sequence length="204" mass="22473">MQSFNLRVLFPFFHLAAAVLAIPVFGTSPPALFPRMRRGQPTCANSPGTIAGTTLVDPAAKNPLHPRSPQLIPTLSRHIPLAISPRRSTSSFLWCAPNSRTFVTLRPLRILSEVAVMELLDEAYSLTQSYIREYGDEVIWGGVFDWTTNGLHLRMQNANNHQLTFGVLGAALYAVSDFMTKNGWSAASFRVWDEEAWVGAGTVG</sequence>
<comment type="caution">
    <text evidence="2">The sequence shown here is derived from an EMBL/GenBank/DDBJ whole genome shotgun (WGS) entry which is preliminary data.</text>
</comment>
<evidence type="ECO:0000313" key="2">
    <source>
        <dbReference type="EMBL" id="KAA6408236.1"/>
    </source>
</evidence>
<evidence type="ECO:0000313" key="3">
    <source>
        <dbReference type="Proteomes" id="UP000324767"/>
    </source>
</evidence>
<reference evidence="2 3" key="1">
    <citation type="submission" date="2019-09" db="EMBL/GenBank/DDBJ databases">
        <title>The hologenome of the rock-dwelling lichen Lasallia pustulata.</title>
        <authorList>
            <person name="Greshake Tzovaras B."/>
            <person name="Segers F."/>
            <person name="Bicker A."/>
            <person name="Dal Grande F."/>
            <person name="Otte J."/>
            <person name="Hankeln T."/>
            <person name="Schmitt I."/>
            <person name="Ebersberger I."/>
        </authorList>
    </citation>
    <scope>NUCLEOTIDE SEQUENCE [LARGE SCALE GENOMIC DNA]</scope>
    <source>
        <strain evidence="2">A1-1</strain>
    </source>
</reference>
<protein>
    <submittedName>
        <fullName evidence="2">Uncharacterized protein</fullName>
    </submittedName>
</protein>
<dbReference type="Proteomes" id="UP000324767">
    <property type="component" value="Unassembled WGS sequence"/>
</dbReference>
<gene>
    <name evidence="2" type="ORF">FRX48_07978</name>
</gene>
<feature type="signal peptide" evidence="1">
    <location>
        <begin position="1"/>
        <end position="21"/>
    </location>
</feature>
<accession>A0A5M8PHA6</accession>